<dbReference type="RefSeq" id="WP_173806225.1">
    <property type="nucleotide sequence ID" value="NZ_JABSNM010000013.1"/>
</dbReference>
<name>A0ABX2G723_9BURK</name>
<accession>A0ABX2G723</accession>
<proteinExistence type="predicted"/>
<dbReference type="SUPFAM" id="SSF56281">
    <property type="entry name" value="Metallo-hydrolase/oxidoreductase"/>
    <property type="match status" value="1"/>
</dbReference>
<evidence type="ECO:0000256" key="1">
    <source>
        <dbReference type="SAM" id="MobiDB-lite"/>
    </source>
</evidence>
<keyword evidence="3" id="KW-1185">Reference proteome</keyword>
<gene>
    <name evidence="2" type="ORF">HNQ01_002972</name>
</gene>
<evidence type="ECO:0000313" key="3">
    <source>
        <dbReference type="Proteomes" id="UP001516061"/>
    </source>
</evidence>
<protein>
    <submittedName>
        <fullName evidence="2">Uncharacterized protein</fullName>
    </submittedName>
</protein>
<reference evidence="2 3" key="1">
    <citation type="submission" date="2020-05" db="EMBL/GenBank/DDBJ databases">
        <title>Genomic Encyclopedia of Type Strains, Phase IV (KMG-V): Genome sequencing to study the core and pangenomes of soil and plant-associated prokaryotes.</title>
        <authorList>
            <person name="Whitman W."/>
        </authorList>
    </citation>
    <scope>NUCLEOTIDE SEQUENCE [LARGE SCALE GENOMIC DNA]</scope>
    <source>
        <strain evidence="2 3">C29</strain>
    </source>
</reference>
<comment type="caution">
    <text evidence="2">The sequence shown here is derived from an EMBL/GenBank/DDBJ whole genome shotgun (WGS) entry which is preliminary data.</text>
</comment>
<dbReference type="Proteomes" id="UP001516061">
    <property type="component" value="Unassembled WGS sequence"/>
</dbReference>
<dbReference type="EMBL" id="JABSNM010000013">
    <property type="protein sequence ID" value="NRT57222.1"/>
    <property type="molecule type" value="Genomic_DNA"/>
</dbReference>
<sequence length="315" mass="34257">MAALLPARPADAAAAAPRCSPISPEPSITRLAPQVWRIEGAAGDSSPDNHGRISNLLAVRDGPRLWLLGSGPDAAFARALDCRLARRTGRTVSDVIAPWPRPELVLGQAGLPAARRWAHAEVAAAMRERCPRCIARLAERTGRPAQAPRQPIVLPDRLLQGESGQLGPWQWRRLRRSDETAVTVWLLPAQRIGAAHGLLWSDGAPDLRDSRIASMQSSLQALQTLREPAAGPGWTWVPEQGEPLDDAGVAEHLDYLETLQRQAGQAQADGTLETDPPPAPQAPRFARGARHALNWQLAWREAEQRWFEAGAPAPR</sequence>
<feature type="region of interest" description="Disordered" evidence="1">
    <location>
        <begin position="262"/>
        <end position="284"/>
    </location>
</feature>
<dbReference type="Gene3D" id="3.60.15.10">
    <property type="entry name" value="Ribonuclease Z/Hydroxyacylglutathione hydrolase-like"/>
    <property type="match status" value="1"/>
</dbReference>
<evidence type="ECO:0000313" key="2">
    <source>
        <dbReference type="EMBL" id="NRT57222.1"/>
    </source>
</evidence>
<dbReference type="InterPro" id="IPR036866">
    <property type="entry name" value="RibonucZ/Hydroxyglut_hydro"/>
</dbReference>
<organism evidence="2 3">
    <name type="scientific">Sphaerotilus uruguayifluvii</name>
    <dbReference type="NCBI Taxonomy" id="2735897"/>
    <lineage>
        <taxon>Bacteria</taxon>
        <taxon>Pseudomonadati</taxon>
        <taxon>Pseudomonadota</taxon>
        <taxon>Betaproteobacteria</taxon>
        <taxon>Burkholderiales</taxon>
        <taxon>Sphaerotilaceae</taxon>
        <taxon>Sphaerotilus</taxon>
    </lineage>
</organism>